<sequence>MNSNMKVLITGSEGYIGLALVRKLVSSCTVVGVDLRRQSAPVDGYTFVEMDIRATELAELMAREQITHVVHLASVMQASPNRERDYDIDVNGTRNVLQACTHAGVSHLTVTSSGAAYGYHADNPDWLSEDDALRGNATFAYSHHKRLIEELLTDYRVQHPELQQLVLRPGTVLGRSTNNQITALFRRKRLLAIKGSPSPFVFIWDQDVIEIIYQGVLGAKAGVYNLAGDGAMTINDIAAALGKPLLVLPAWLLSSALRIGHAIGLTQYSAEQLDFLRYRPVLDNSALKSEFGYTPMKTSHEVFDYFIEHNLKATERSE</sequence>
<dbReference type="Proteomes" id="UP000287649">
    <property type="component" value="Unassembled WGS sequence"/>
</dbReference>
<organism evidence="2 3">
    <name type="scientific">Pseudidiomarina homiensis</name>
    <dbReference type="NCBI Taxonomy" id="364198"/>
    <lineage>
        <taxon>Bacteria</taxon>
        <taxon>Pseudomonadati</taxon>
        <taxon>Pseudomonadota</taxon>
        <taxon>Gammaproteobacteria</taxon>
        <taxon>Alteromonadales</taxon>
        <taxon>Idiomarinaceae</taxon>
        <taxon>Pseudidiomarina</taxon>
    </lineage>
</organism>
<protein>
    <submittedName>
        <fullName evidence="2">Epimerase</fullName>
    </submittedName>
</protein>
<feature type="domain" description="NAD-dependent epimerase/dehydratase" evidence="1">
    <location>
        <begin position="7"/>
        <end position="184"/>
    </location>
</feature>
<gene>
    <name evidence="2" type="ORF">CWI70_01760</name>
</gene>
<reference evidence="3" key="1">
    <citation type="journal article" date="2018" name="Front. Microbiol.">
        <title>Genome-Based Analysis Reveals the Taxonomy and Diversity of the Family Idiomarinaceae.</title>
        <authorList>
            <person name="Liu Y."/>
            <person name="Lai Q."/>
            <person name="Shao Z."/>
        </authorList>
    </citation>
    <scope>NUCLEOTIDE SEQUENCE [LARGE SCALE GENOMIC DNA]</scope>
    <source>
        <strain evidence="3">PO-M2</strain>
    </source>
</reference>
<dbReference type="Gene3D" id="3.40.50.720">
    <property type="entry name" value="NAD(P)-binding Rossmann-like Domain"/>
    <property type="match status" value="1"/>
</dbReference>
<dbReference type="SUPFAM" id="SSF51735">
    <property type="entry name" value="NAD(P)-binding Rossmann-fold domains"/>
    <property type="match status" value="1"/>
</dbReference>
<dbReference type="InterPro" id="IPR036291">
    <property type="entry name" value="NAD(P)-bd_dom_sf"/>
</dbReference>
<proteinExistence type="predicted"/>
<dbReference type="RefSeq" id="WP_126770000.1">
    <property type="nucleotide sequence ID" value="NZ_PIPX01000001.1"/>
</dbReference>
<dbReference type="AlphaFoldDB" id="A0A432Y3Q6"/>
<dbReference type="EMBL" id="PIPX01000001">
    <property type="protein sequence ID" value="RUO55536.1"/>
    <property type="molecule type" value="Genomic_DNA"/>
</dbReference>
<evidence type="ECO:0000313" key="3">
    <source>
        <dbReference type="Proteomes" id="UP000287649"/>
    </source>
</evidence>
<dbReference type="InterPro" id="IPR050177">
    <property type="entry name" value="Lipid_A_modif_metabolic_enz"/>
</dbReference>
<name>A0A432Y3Q6_9GAMM</name>
<dbReference type="InterPro" id="IPR001509">
    <property type="entry name" value="Epimerase_deHydtase"/>
</dbReference>
<keyword evidence="3" id="KW-1185">Reference proteome</keyword>
<dbReference type="PANTHER" id="PTHR43245">
    <property type="entry name" value="BIFUNCTIONAL POLYMYXIN RESISTANCE PROTEIN ARNA"/>
    <property type="match status" value="1"/>
</dbReference>
<accession>A0A432Y3Q6</accession>
<dbReference type="Pfam" id="PF01370">
    <property type="entry name" value="Epimerase"/>
    <property type="match status" value="1"/>
</dbReference>
<dbReference type="CDD" id="cd05240">
    <property type="entry name" value="UDP_G4E_3_SDR_e"/>
    <property type="match status" value="1"/>
</dbReference>
<evidence type="ECO:0000259" key="1">
    <source>
        <dbReference type="Pfam" id="PF01370"/>
    </source>
</evidence>
<evidence type="ECO:0000313" key="2">
    <source>
        <dbReference type="EMBL" id="RUO55536.1"/>
    </source>
</evidence>
<dbReference type="OrthoDB" id="9801056at2"/>
<comment type="caution">
    <text evidence="2">The sequence shown here is derived from an EMBL/GenBank/DDBJ whole genome shotgun (WGS) entry which is preliminary data.</text>
</comment>